<dbReference type="InterPro" id="IPR011990">
    <property type="entry name" value="TPR-like_helical_dom_sf"/>
</dbReference>
<name>A0A9W7B431_9STRA</name>
<dbReference type="GO" id="GO:0060090">
    <property type="term" value="F:molecular adaptor activity"/>
    <property type="evidence" value="ECO:0007669"/>
    <property type="project" value="TreeGrafter"/>
</dbReference>
<dbReference type="PANTHER" id="PTHR45831">
    <property type="entry name" value="LD24721P"/>
    <property type="match status" value="1"/>
</dbReference>
<keyword evidence="2" id="KW-0677">Repeat</keyword>
<dbReference type="Gene3D" id="3.15.10.20">
    <property type="entry name" value="Activator of Hsp90 ATPase Aha1, N-terminal domain"/>
    <property type="match status" value="1"/>
</dbReference>
<dbReference type="GO" id="GO:0051087">
    <property type="term" value="F:protein-folding chaperone binding"/>
    <property type="evidence" value="ECO:0007669"/>
    <property type="project" value="InterPro"/>
</dbReference>
<dbReference type="Pfam" id="PF13432">
    <property type="entry name" value="TPR_16"/>
    <property type="match status" value="1"/>
</dbReference>
<dbReference type="GO" id="GO:0072380">
    <property type="term" value="C:TRC complex"/>
    <property type="evidence" value="ECO:0007669"/>
    <property type="project" value="TreeGrafter"/>
</dbReference>
<reference evidence="8" key="1">
    <citation type="journal article" date="2023" name="Commun. Biol.">
        <title>Genome analysis of Parmales, the sister group of diatoms, reveals the evolutionary specialization of diatoms from phago-mixotrophs to photoautotrophs.</title>
        <authorList>
            <person name="Ban H."/>
            <person name="Sato S."/>
            <person name="Yoshikawa S."/>
            <person name="Yamada K."/>
            <person name="Nakamura Y."/>
            <person name="Ichinomiya M."/>
            <person name="Sato N."/>
            <person name="Blanc-Mathieu R."/>
            <person name="Endo H."/>
            <person name="Kuwata A."/>
            <person name="Ogata H."/>
        </authorList>
    </citation>
    <scope>NUCLEOTIDE SEQUENCE [LARGE SCALE GENOMIC DNA]</scope>
    <source>
        <strain evidence="8">NIES 3699</strain>
    </source>
</reference>
<dbReference type="SMART" id="SM01000">
    <property type="entry name" value="Aha1_N"/>
    <property type="match status" value="1"/>
</dbReference>
<dbReference type="SUPFAM" id="SSF103111">
    <property type="entry name" value="Activator of Hsp90 ATPase, Aha1"/>
    <property type="match status" value="1"/>
</dbReference>
<dbReference type="SUPFAM" id="SSF48452">
    <property type="entry name" value="TPR-like"/>
    <property type="match status" value="1"/>
</dbReference>
<evidence type="ECO:0000259" key="6">
    <source>
        <dbReference type="SMART" id="SM01000"/>
    </source>
</evidence>
<dbReference type="InterPro" id="IPR019734">
    <property type="entry name" value="TPR_rpt"/>
</dbReference>
<evidence type="ECO:0000256" key="4">
    <source>
        <dbReference type="PROSITE-ProRule" id="PRU00339"/>
    </source>
</evidence>
<dbReference type="Gene3D" id="1.25.40.10">
    <property type="entry name" value="Tetratricopeptide repeat domain"/>
    <property type="match status" value="1"/>
</dbReference>
<accession>A0A9W7B431</accession>
<gene>
    <name evidence="7" type="ORF">TrVE_jg5563</name>
</gene>
<dbReference type="Pfam" id="PF09229">
    <property type="entry name" value="Aha1_N"/>
    <property type="match status" value="1"/>
</dbReference>
<feature type="compositionally biased region" description="Basic and acidic residues" evidence="5">
    <location>
        <begin position="200"/>
        <end position="211"/>
    </location>
</feature>
<keyword evidence="3 4" id="KW-0802">TPR repeat</keyword>
<evidence type="ECO:0000313" key="7">
    <source>
        <dbReference type="EMBL" id="GMH83517.1"/>
    </source>
</evidence>
<organism evidence="7 8">
    <name type="scientific">Triparma verrucosa</name>
    <dbReference type="NCBI Taxonomy" id="1606542"/>
    <lineage>
        <taxon>Eukaryota</taxon>
        <taxon>Sar</taxon>
        <taxon>Stramenopiles</taxon>
        <taxon>Ochrophyta</taxon>
        <taxon>Bolidophyceae</taxon>
        <taxon>Parmales</taxon>
        <taxon>Triparmaceae</taxon>
        <taxon>Triparma</taxon>
    </lineage>
</organism>
<dbReference type="GO" id="GO:0016020">
    <property type="term" value="C:membrane"/>
    <property type="evidence" value="ECO:0007669"/>
    <property type="project" value="TreeGrafter"/>
</dbReference>
<comment type="similarity">
    <text evidence="1">Belongs to the AHA1 family.</text>
</comment>
<comment type="caution">
    <text evidence="7">The sequence shown here is derived from an EMBL/GenBank/DDBJ whole genome shotgun (WGS) entry which is preliminary data.</text>
</comment>
<keyword evidence="8" id="KW-1185">Reference proteome</keyword>
<feature type="region of interest" description="Disordered" evidence="5">
    <location>
        <begin position="1"/>
        <end position="26"/>
    </location>
</feature>
<feature type="domain" description="Activator of Hsp90 ATPase AHSA1-like N-terminal" evidence="6">
    <location>
        <begin position="271"/>
        <end position="402"/>
    </location>
</feature>
<evidence type="ECO:0000256" key="3">
    <source>
        <dbReference type="ARBA" id="ARBA00022803"/>
    </source>
</evidence>
<evidence type="ECO:0000256" key="1">
    <source>
        <dbReference type="ARBA" id="ARBA00006817"/>
    </source>
</evidence>
<dbReference type="GO" id="GO:0006620">
    <property type="term" value="P:post-translational protein targeting to endoplasmic reticulum membrane"/>
    <property type="evidence" value="ECO:0007669"/>
    <property type="project" value="TreeGrafter"/>
</dbReference>
<dbReference type="GO" id="GO:0001671">
    <property type="term" value="F:ATPase activator activity"/>
    <property type="evidence" value="ECO:0007669"/>
    <property type="project" value="InterPro"/>
</dbReference>
<dbReference type="SMART" id="SM00028">
    <property type="entry name" value="TPR"/>
    <property type="match status" value="3"/>
</dbReference>
<evidence type="ECO:0000256" key="5">
    <source>
        <dbReference type="SAM" id="MobiDB-lite"/>
    </source>
</evidence>
<dbReference type="AlphaFoldDB" id="A0A9W7B431"/>
<feature type="region of interest" description="Disordered" evidence="5">
    <location>
        <begin position="145"/>
        <end position="211"/>
    </location>
</feature>
<protein>
    <recommendedName>
        <fullName evidence="6">Activator of Hsp90 ATPase AHSA1-like N-terminal domain-containing protein</fullName>
    </recommendedName>
</protein>
<evidence type="ECO:0000313" key="8">
    <source>
        <dbReference type="Proteomes" id="UP001165160"/>
    </source>
</evidence>
<feature type="repeat" description="TPR" evidence="4">
    <location>
        <begin position="96"/>
        <end position="129"/>
    </location>
</feature>
<dbReference type="Proteomes" id="UP001165160">
    <property type="component" value="Unassembled WGS sequence"/>
</dbReference>
<dbReference type="EMBL" id="BRXX01000027">
    <property type="protein sequence ID" value="GMH83517.1"/>
    <property type="molecule type" value="Genomic_DNA"/>
</dbReference>
<evidence type="ECO:0000256" key="2">
    <source>
        <dbReference type="ARBA" id="ARBA00022737"/>
    </source>
</evidence>
<proteinExistence type="inferred from homology"/>
<dbReference type="PROSITE" id="PS50005">
    <property type="entry name" value="TPR"/>
    <property type="match status" value="1"/>
</dbReference>
<dbReference type="PANTHER" id="PTHR45831:SF2">
    <property type="entry name" value="LD24721P"/>
    <property type="match status" value="1"/>
</dbReference>
<dbReference type="InterPro" id="IPR047150">
    <property type="entry name" value="SGT"/>
</dbReference>
<feature type="compositionally biased region" description="Low complexity" evidence="5">
    <location>
        <begin position="158"/>
        <end position="186"/>
    </location>
</feature>
<sequence length="404" mass="43976">MFGAGYPGGGHDDVLKATPTTPSQTSSLIEEIKSRGRSAFGQGNYPLAEVLYTKGVELQPSAILYSNRALARMNLGKLDESIEDSTQAIKEDPTYVKGHWRLAQAHIAKKNNKEALLAFEDAIRIEPTNKAIKKELEKCKAKVEQDDMFDDGPPPISPAKASKSQTVSETTSSKSTSSIKKSSSAPPSAPTPSEETDASEFNKSDHVRGYKLNKDGKKTSFFNNDLTPEAKALIGDIAPKKINSAMDAATPAMKKAEDGVSVWNSAGTWEEKDVSKWAVDSFTACLSGISLDLPCGKVECGDLKLNESSASVVKVRGKRRNLFDFNCTVPFEAEIDGESVKGKANFADIAPDCDGEYECQIEWDETPGNAVRMKANKHIRDGKFKEEVESRVGAWVESFKAKYS</sequence>
<dbReference type="InterPro" id="IPR015310">
    <property type="entry name" value="AHSA1-like_N"/>
</dbReference>
<dbReference type="InterPro" id="IPR036338">
    <property type="entry name" value="Aha1"/>
</dbReference>